<accession>A0A1F7SHP8</accession>
<dbReference type="InterPro" id="IPR036406">
    <property type="entry name" value="Coprogen_oxidase_aer_sf"/>
</dbReference>
<dbReference type="STRING" id="1817883.A3G31_07315"/>
<dbReference type="EMBL" id="MGDI01000025">
    <property type="protein sequence ID" value="OGL53312.1"/>
    <property type="molecule type" value="Genomic_DNA"/>
</dbReference>
<comment type="caution">
    <text evidence="1">The sequence shown here is derived from an EMBL/GenBank/DDBJ whole genome shotgun (WGS) entry which is preliminary data.</text>
</comment>
<gene>
    <name evidence="1" type="ORF">A3G31_07315</name>
</gene>
<dbReference type="GO" id="GO:0004109">
    <property type="term" value="F:coproporphyrinogen oxidase activity"/>
    <property type="evidence" value="ECO:0007669"/>
    <property type="project" value="InterPro"/>
</dbReference>
<sequence>MKELCKRHGKDYKGEKVGSYAGIYSFKLDEKDFEFFKNMADTYFKVYSGIIDRRKNEKFGQKEIDHKLKTHGLWAEWTMIEDEGTLFGIRKGIPPLATLYDTKVLR</sequence>
<dbReference type="GO" id="GO:0006779">
    <property type="term" value="P:porphyrin-containing compound biosynthetic process"/>
    <property type="evidence" value="ECO:0007669"/>
    <property type="project" value="InterPro"/>
</dbReference>
<dbReference type="Gene3D" id="3.40.1500.10">
    <property type="entry name" value="Coproporphyrinogen III oxidase, aerobic"/>
    <property type="match status" value="1"/>
</dbReference>
<reference evidence="1 2" key="1">
    <citation type="journal article" date="2016" name="Nat. Commun.">
        <title>Thousands of microbial genomes shed light on interconnected biogeochemical processes in an aquifer system.</title>
        <authorList>
            <person name="Anantharaman K."/>
            <person name="Brown C.T."/>
            <person name="Hug L.A."/>
            <person name="Sharon I."/>
            <person name="Castelle C.J."/>
            <person name="Probst A.J."/>
            <person name="Thomas B.C."/>
            <person name="Singh A."/>
            <person name="Wilkins M.J."/>
            <person name="Karaoz U."/>
            <person name="Brodie E.L."/>
            <person name="Williams K.H."/>
            <person name="Hubbard S.S."/>
            <person name="Banfield J.F."/>
        </authorList>
    </citation>
    <scope>NUCLEOTIDE SEQUENCE [LARGE SCALE GENOMIC DNA]</scope>
</reference>
<protein>
    <submittedName>
        <fullName evidence="1">Uncharacterized protein</fullName>
    </submittedName>
</protein>
<dbReference type="Proteomes" id="UP000178082">
    <property type="component" value="Unassembled WGS sequence"/>
</dbReference>
<dbReference type="AlphaFoldDB" id="A0A1F7SHP8"/>
<proteinExistence type="predicted"/>
<organism evidence="1 2">
    <name type="scientific">Candidatus Schekmanbacteria bacterium RIFCSPLOWO2_12_FULL_38_15</name>
    <dbReference type="NCBI Taxonomy" id="1817883"/>
    <lineage>
        <taxon>Bacteria</taxon>
        <taxon>Candidatus Schekmaniibacteriota</taxon>
    </lineage>
</organism>
<evidence type="ECO:0000313" key="1">
    <source>
        <dbReference type="EMBL" id="OGL53312.1"/>
    </source>
</evidence>
<name>A0A1F7SHP8_9BACT</name>
<dbReference type="Pfam" id="PF01218">
    <property type="entry name" value="Coprogen_oxidas"/>
    <property type="match status" value="1"/>
</dbReference>
<dbReference type="InterPro" id="IPR001260">
    <property type="entry name" value="Coprogen_oxidase_aer"/>
</dbReference>
<dbReference type="SUPFAM" id="SSF102886">
    <property type="entry name" value="Coproporphyrinogen III oxidase"/>
    <property type="match status" value="1"/>
</dbReference>
<evidence type="ECO:0000313" key="2">
    <source>
        <dbReference type="Proteomes" id="UP000178082"/>
    </source>
</evidence>